<keyword evidence="6" id="KW-0547">Nucleotide-binding</keyword>
<evidence type="ECO:0000313" key="18">
    <source>
        <dbReference type="EnsemblMetazoa" id="GAUT022727-PA"/>
    </source>
</evidence>
<feature type="transmembrane region" description="Helical" evidence="15">
    <location>
        <begin position="907"/>
        <end position="927"/>
    </location>
</feature>
<evidence type="ECO:0000256" key="11">
    <source>
        <dbReference type="ARBA" id="ARBA00023137"/>
    </source>
</evidence>
<dbReference type="InterPro" id="IPR009030">
    <property type="entry name" value="Growth_fac_rcpt_cys_sf"/>
</dbReference>
<dbReference type="Pfam" id="PF01030">
    <property type="entry name" value="Recep_L_domain"/>
    <property type="match status" value="2"/>
</dbReference>
<name>A0A1A9V1F3_GLOAU</name>
<dbReference type="Pfam" id="PF00757">
    <property type="entry name" value="Furin-like"/>
    <property type="match status" value="1"/>
</dbReference>
<evidence type="ECO:0000256" key="7">
    <source>
        <dbReference type="ARBA" id="ARBA00022777"/>
    </source>
</evidence>
<dbReference type="InterPro" id="IPR036116">
    <property type="entry name" value="FN3_sf"/>
</dbReference>
<keyword evidence="10 15" id="KW-0472">Membrane</keyword>
<evidence type="ECO:0000256" key="6">
    <source>
        <dbReference type="ARBA" id="ARBA00022741"/>
    </source>
</evidence>
<evidence type="ECO:0000256" key="2">
    <source>
        <dbReference type="ARBA" id="ARBA00011902"/>
    </source>
</evidence>
<keyword evidence="3" id="KW-0597">Phosphoprotein</keyword>
<dbReference type="VEuPathDB" id="VectorBase:GAUT022727"/>
<dbReference type="SMART" id="SM00261">
    <property type="entry name" value="FU"/>
    <property type="match status" value="1"/>
</dbReference>
<dbReference type="GO" id="GO:0004714">
    <property type="term" value="F:transmembrane receptor protein tyrosine kinase activity"/>
    <property type="evidence" value="ECO:0007669"/>
    <property type="project" value="UniProtKB-EC"/>
</dbReference>
<keyword evidence="8" id="KW-0067">ATP-binding</keyword>
<dbReference type="InterPro" id="IPR003961">
    <property type="entry name" value="FN3_dom"/>
</dbReference>
<feature type="domain" description="Fibronectin type-III" evidence="17">
    <location>
        <begin position="621"/>
        <end position="774"/>
    </location>
</feature>
<feature type="chain" id="PRO_5008398957" description="receptor protein-tyrosine kinase" evidence="16">
    <location>
        <begin position="21"/>
        <end position="988"/>
    </location>
</feature>
<dbReference type="Proteomes" id="UP000078200">
    <property type="component" value="Unassembled WGS sequence"/>
</dbReference>
<dbReference type="SMART" id="SM00060">
    <property type="entry name" value="FN3"/>
    <property type="match status" value="2"/>
</dbReference>
<dbReference type="InterPro" id="IPR000494">
    <property type="entry name" value="Rcpt_L-dom"/>
</dbReference>
<keyword evidence="13" id="KW-0325">Glycoprotein</keyword>
<evidence type="ECO:0000256" key="4">
    <source>
        <dbReference type="ARBA" id="ARBA00022679"/>
    </source>
</evidence>
<dbReference type="SUPFAM" id="SSF49265">
    <property type="entry name" value="Fibronectin type III"/>
    <property type="match status" value="1"/>
</dbReference>
<evidence type="ECO:0000256" key="9">
    <source>
        <dbReference type="ARBA" id="ARBA00022989"/>
    </source>
</evidence>
<evidence type="ECO:0000256" key="10">
    <source>
        <dbReference type="ARBA" id="ARBA00023136"/>
    </source>
</evidence>
<dbReference type="InterPro" id="IPR006212">
    <property type="entry name" value="Furin_repeat"/>
</dbReference>
<dbReference type="SUPFAM" id="SSF52058">
    <property type="entry name" value="L domain-like"/>
    <property type="match status" value="2"/>
</dbReference>
<reference evidence="18" key="1">
    <citation type="submission" date="2020-05" db="UniProtKB">
        <authorList>
            <consortium name="EnsemblMetazoa"/>
        </authorList>
    </citation>
    <scope>IDENTIFICATION</scope>
    <source>
        <strain evidence="18">TTRI</strain>
    </source>
</reference>
<comment type="subcellular location">
    <subcellularLocation>
        <location evidence="1">Membrane</location>
        <topology evidence="1">Single-pass type I membrane protein</topology>
    </subcellularLocation>
</comment>
<dbReference type="InterPro" id="IPR036941">
    <property type="entry name" value="Rcpt_L-dom_sf"/>
</dbReference>
<evidence type="ECO:0000256" key="5">
    <source>
        <dbReference type="ARBA" id="ARBA00022692"/>
    </source>
</evidence>
<keyword evidence="11" id="KW-0829">Tyrosine-protein kinase</keyword>
<dbReference type="GO" id="GO:0005524">
    <property type="term" value="F:ATP binding"/>
    <property type="evidence" value="ECO:0007669"/>
    <property type="project" value="UniProtKB-KW"/>
</dbReference>
<dbReference type="AlphaFoldDB" id="A0A1A9V1F3"/>
<evidence type="ECO:0000256" key="8">
    <source>
        <dbReference type="ARBA" id="ARBA00022840"/>
    </source>
</evidence>
<dbReference type="CDD" id="cd00064">
    <property type="entry name" value="FU"/>
    <property type="match status" value="1"/>
</dbReference>
<keyword evidence="9 15" id="KW-1133">Transmembrane helix</keyword>
<dbReference type="InterPro" id="IPR006211">
    <property type="entry name" value="Furin-like_Cys-rich_dom"/>
</dbReference>
<protein>
    <recommendedName>
        <fullName evidence="2">receptor protein-tyrosine kinase</fullName>
        <ecNumber evidence="2">2.7.10.1</ecNumber>
    </recommendedName>
</protein>
<dbReference type="Gene3D" id="2.60.40.10">
    <property type="entry name" value="Immunoglobulins"/>
    <property type="match status" value="1"/>
</dbReference>
<evidence type="ECO:0000256" key="15">
    <source>
        <dbReference type="SAM" id="Phobius"/>
    </source>
</evidence>
<dbReference type="EnsemblMetazoa" id="GAUT022727-RA">
    <property type="protein sequence ID" value="GAUT022727-PA"/>
    <property type="gene ID" value="GAUT022727"/>
</dbReference>
<dbReference type="CDD" id="cd00063">
    <property type="entry name" value="FN3"/>
    <property type="match status" value="1"/>
</dbReference>
<feature type="signal peptide" evidence="16">
    <location>
        <begin position="1"/>
        <end position="20"/>
    </location>
</feature>
<dbReference type="SUPFAM" id="SSF57184">
    <property type="entry name" value="Growth factor receptor domain"/>
    <property type="match status" value="1"/>
</dbReference>
<dbReference type="Gene3D" id="2.10.220.10">
    <property type="entry name" value="Hormone Receptor, Insulin-like Growth Factor Receptor 1, Chain A, domain 2"/>
    <property type="match status" value="1"/>
</dbReference>
<evidence type="ECO:0000256" key="16">
    <source>
        <dbReference type="SAM" id="SignalP"/>
    </source>
</evidence>
<evidence type="ECO:0000256" key="14">
    <source>
        <dbReference type="ARBA" id="ARBA00051243"/>
    </source>
</evidence>
<keyword evidence="5 15" id="KW-0812">Transmembrane</keyword>
<proteinExistence type="predicted"/>
<keyword evidence="7" id="KW-0418">Kinase</keyword>
<organism evidence="18 19">
    <name type="scientific">Glossina austeni</name>
    <name type="common">Savannah tsetse fly</name>
    <dbReference type="NCBI Taxonomy" id="7395"/>
    <lineage>
        <taxon>Eukaryota</taxon>
        <taxon>Metazoa</taxon>
        <taxon>Ecdysozoa</taxon>
        <taxon>Arthropoda</taxon>
        <taxon>Hexapoda</taxon>
        <taxon>Insecta</taxon>
        <taxon>Pterygota</taxon>
        <taxon>Neoptera</taxon>
        <taxon>Endopterygota</taxon>
        <taxon>Diptera</taxon>
        <taxon>Brachycera</taxon>
        <taxon>Muscomorpha</taxon>
        <taxon>Hippoboscoidea</taxon>
        <taxon>Glossinidae</taxon>
        <taxon>Glossina</taxon>
    </lineage>
</organism>
<dbReference type="STRING" id="7395.A0A1A9V1F3"/>
<evidence type="ECO:0000256" key="12">
    <source>
        <dbReference type="ARBA" id="ARBA00023170"/>
    </source>
</evidence>
<keyword evidence="16" id="KW-0732">Signal</keyword>
<comment type="catalytic activity">
    <reaction evidence="14">
        <text>L-tyrosyl-[protein] + ATP = O-phospho-L-tyrosyl-[protein] + ADP + H(+)</text>
        <dbReference type="Rhea" id="RHEA:10596"/>
        <dbReference type="Rhea" id="RHEA-COMP:10136"/>
        <dbReference type="Rhea" id="RHEA-COMP:20101"/>
        <dbReference type="ChEBI" id="CHEBI:15378"/>
        <dbReference type="ChEBI" id="CHEBI:30616"/>
        <dbReference type="ChEBI" id="CHEBI:46858"/>
        <dbReference type="ChEBI" id="CHEBI:61978"/>
        <dbReference type="ChEBI" id="CHEBI:456216"/>
        <dbReference type="EC" id="2.7.10.1"/>
    </reaction>
</comment>
<evidence type="ECO:0000256" key="1">
    <source>
        <dbReference type="ARBA" id="ARBA00004479"/>
    </source>
</evidence>
<evidence type="ECO:0000256" key="3">
    <source>
        <dbReference type="ARBA" id="ARBA00022553"/>
    </source>
</evidence>
<evidence type="ECO:0000259" key="17">
    <source>
        <dbReference type="SMART" id="SM00060"/>
    </source>
</evidence>
<dbReference type="GO" id="GO:0016020">
    <property type="term" value="C:membrane"/>
    <property type="evidence" value="ECO:0007669"/>
    <property type="project" value="UniProtKB-SubCell"/>
</dbReference>
<dbReference type="EC" id="2.7.10.1" evidence="2"/>
<evidence type="ECO:0000256" key="13">
    <source>
        <dbReference type="ARBA" id="ARBA00023180"/>
    </source>
</evidence>
<sequence>MYFQFFNITLLLALCLTTFTADTKDALQAATTPITTVTNTIAPYECGSIDIRNHCDSFQQLENCTVITGYMLIVLLPRVNQRIHEVCNFSKYQFPLLREITDFLIFHEVRNITTITDMFPNLTVIRGQRLFLNYALGVTSMKDLNTLEFRSLIAIQRGHVFIGTNPKLCNLEKVNWNRLTLSPGENHINLPSPEQCHTRSECRGCDNNYCWSNHVCQKLENDNVLNLKKGTENCHEQCLGGCLDDSPKTCMVCQQWTDNDICVEKCPINKYASPHYLRCYTREECTESKKLYIYKNLCVLSCPNGYTLNVSLETTLGVVLEVGANGNVSSIPGSDCNKPESLKEFECRELICNPSSDLEPFWLLNLGDVEEIKGCQILNSSVFLTIRNRINENDLYQSFADVKEIKGHLNIYKNTYLSSLTFLKGLRKIDGKNSKDHHFSLTLYDNKNLRELWSPRQDLELTHGGMYVHANYKLCNRFLRQFIGDVIHDKSKDSLQTSDREVLCAPAKLNVKIEVYSHSSVKFSWPKKQTSLQIEFILRPLSHDETFDENLDVDTEICKKVNWSRILKFASELSQNGSHYFHKVVGLQANTKYACLVKTFGDNGNYEARSDLVHITTEKDIPPPPQINIKQKTDTSLTLQLNYGIVTTQQAVDYYKLEVYNLPDNKTDVDKRDYCLEPTKMYAAAHAYEDYDACCERREEEREETMFQHVMQEVYVCSRDRATYCLKGRQENSENPPVYTKRLEHSETSYTIKKLQRFQLYVLQVRACNRFGCGSFGALAERTNYSTTADKIYDLSACRVANSHEYQLSFNEPQHPNSLITSYMIHFRLVTPPGHGYQSYLKCITRKEHAHNSYRFVTTLTVAYDQVAVRVNSLASHTFVGWVNITICDGSTKFADTILTSRSHKGWNIFLLFFLLGAGGTMLWIFYKRRCWHNFYELRRFLPVRREWSASFVRNELAEDRQVLVDDYETVRFQFLSQHSKEEQCVNN</sequence>
<accession>A0A1A9V1F3</accession>
<feature type="domain" description="Fibronectin type-III" evidence="17">
    <location>
        <begin position="505"/>
        <end position="606"/>
    </location>
</feature>
<dbReference type="InterPro" id="IPR013783">
    <property type="entry name" value="Ig-like_fold"/>
</dbReference>
<keyword evidence="19" id="KW-1185">Reference proteome</keyword>
<evidence type="ECO:0000313" key="19">
    <source>
        <dbReference type="Proteomes" id="UP000078200"/>
    </source>
</evidence>
<keyword evidence="4" id="KW-0808">Transferase</keyword>
<dbReference type="Gene3D" id="3.80.20.20">
    <property type="entry name" value="Receptor L-domain"/>
    <property type="match status" value="2"/>
</dbReference>
<keyword evidence="12" id="KW-0675">Receptor</keyword>